<evidence type="ECO:0008006" key="4">
    <source>
        <dbReference type="Google" id="ProtNLM"/>
    </source>
</evidence>
<dbReference type="InterPro" id="IPR036514">
    <property type="entry name" value="SGNH_hydro_sf"/>
</dbReference>
<name>A0ABS8PM82_9PSEU</name>
<dbReference type="Proteomes" id="UP001199469">
    <property type="component" value="Unassembled WGS sequence"/>
</dbReference>
<evidence type="ECO:0000256" key="1">
    <source>
        <dbReference type="SAM" id="SignalP"/>
    </source>
</evidence>
<feature type="signal peptide" evidence="1">
    <location>
        <begin position="1"/>
        <end position="26"/>
    </location>
</feature>
<keyword evidence="1" id="KW-0732">Signal</keyword>
<proteinExistence type="predicted"/>
<dbReference type="Gene3D" id="3.40.50.1110">
    <property type="entry name" value="SGNH hydrolase"/>
    <property type="match status" value="1"/>
</dbReference>
<comment type="caution">
    <text evidence="2">The sequence shown here is derived from an EMBL/GenBank/DDBJ whole genome shotgun (WGS) entry which is preliminary data.</text>
</comment>
<dbReference type="SUPFAM" id="SSF52266">
    <property type="entry name" value="SGNH hydrolase"/>
    <property type="match status" value="1"/>
</dbReference>
<accession>A0ABS8PM82</accession>
<dbReference type="InterPro" id="IPR037460">
    <property type="entry name" value="SEST-like"/>
</dbReference>
<organism evidence="2 3">
    <name type="scientific">Actinomycetospora endophytica</name>
    <dbReference type="NCBI Taxonomy" id="2291215"/>
    <lineage>
        <taxon>Bacteria</taxon>
        <taxon>Bacillati</taxon>
        <taxon>Actinomycetota</taxon>
        <taxon>Actinomycetes</taxon>
        <taxon>Pseudonocardiales</taxon>
        <taxon>Pseudonocardiaceae</taxon>
        <taxon>Actinomycetospora</taxon>
    </lineage>
</organism>
<keyword evidence="3" id="KW-1185">Reference proteome</keyword>
<dbReference type="RefSeq" id="WP_230740679.1">
    <property type="nucleotide sequence ID" value="NZ_JAJNDB010000010.1"/>
</dbReference>
<dbReference type="PANTHER" id="PTHR37981:SF1">
    <property type="entry name" value="SGNH HYDROLASE-TYPE ESTERASE DOMAIN-CONTAINING PROTEIN"/>
    <property type="match status" value="1"/>
</dbReference>
<dbReference type="EMBL" id="JAJNDB010000010">
    <property type="protein sequence ID" value="MCD2198084.1"/>
    <property type="molecule type" value="Genomic_DNA"/>
</dbReference>
<gene>
    <name evidence="2" type="ORF">LQ327_32410</name>
</gene>
<sequence>MRPSRRVLSAALCLAVTALTLTTTTAARPADASPRAATPVTLVALGDSWAAGTAAGGAPLVDPGGTDGTACRRTVASYPARSGPRLAPQAWTSRACASTSGGPNSQFTALNSAVTRVLITVGADATGLGALTAACASGRTPAECDAATARTDRAIDAIPAALDSSFADIRRRAPAAALVLTTYPRPTEGLACAAGARDPATAHRLDATVSRLDDVLTDRARAARVTVVDVRTGFVAHSVCARQPWITPFTGTDPLRTGAPTAAGQTVIADAVDATVTAQLTAAADRPPSTTPAPPLLAPLLRGAPGRLLAPLFPA</sequence>
<feature type="chain" id="PRO_5045207425" description="GDSL-like lipase/acylhydrolase family protein" evidence="1">
    <location>
        <begin position="27"/>
        <end position="315"/>
    </location>
</feature>
<protein>
    <recommendedName>
        <fullName evidence="4">GDSL-like lipase/acylhydrolase family protein</fullName>
    </recommendedName>
</protein>
<evidence type="ECO:0000313" key="2">
    <source>
        <dbReference type="EMBL" id="MCD2198084.1"/>
    </source>
</evidence>
<dbReference type="PANTHER" id="PTHR37981">
    <property type="entry name" value="LIPASE 2"/>
    <property type="match status" value="1"/>
</dbReference>
<reference evidence="2 3" key="1">
    <citation type="submission" date="2021-11" db="EMBL/GenBank/DDBJ databases">
        <title>Draft genome sequence of Actinomycetospora sp. SF1 isolated from the rhizosphere soil.</title>
        <authorList>
            <person name="Duangmal K."/>
            <person name="Chantavorakit T."/>
        </authorList>
    </citation>
    <scope>NUCLEOTIDE SEQUENCE [LARGE SCALE GENOMIC DNA]</scope>
    <source>
        <strain evidence="2 3">TBRC 5722</strain>
    </source>
</reference>
<evidence type="ECO:0000313" key="3">
    <source>
        <dbReference type="Proteomes" id="UP001199469"/>
    </source>
</evidence>